<proteinExistence type="predicted"/>
<dbReference type="EMBL" id="JAHPJJ010000025">
    <property type="protein sequence ID" value="MBU9696047.1"/>
    <property type="molecule type" value="Genomic_DNA"/>
</dbReference>
<sequence length="157" mass="18089">MKINKLVKEINSSFLDLKAIKRDDGILISSSNDDELLLVPEKATNFMDVYFYVDNQGKYFANADREKLSALIEEFLETPVKERFPGKKYRLVTMRYIEGPVATKQYVSSVAVGGDYANFNFGFKEDAEEWTDANLHYLSQFFPKEAIEAMKEQVEDD</sequence>
<dbReference type="Proteomes" id="UP001196248">
    <property type="component" value="Unassembled WGS sequence"/>
</dbReference>
<keyword evidence="2" id="KW-1185">Reference proteome</keyword>
<reference evidence="1 2" key="1">
    <citation type="submission" date="2021-06" db="EMBL/GenBank/DDBJ databases">
        <title>Limosilactobacillus angelus sp. nov., isolated from the human vagina.</title>
        <authorList>
            <person name="Chen Y.-S."/>
        </authorList>
    </citation>
    <scope>NUCLEOTIDE SEQUENCE [LARGE SCALE GENOMIC DNA]</scope>
    <source>
        <strain evidence="1 2">P5L02</strain>
    </source>
</reference>
<name>A0ABS6IY48_9LACO</name>
<gene>
    <name evidence="1" type="ORF">KSL82_09160</name>
</gene>
<accession>A0ABS6IY48</accession>
<evidence type="ECO:0000313" key="1">
    <source>
        <dbReference type="EMBL" id="MBU9696047.1"/>
    </source>
</evidence>
<evidence type="ECO:0000313" key="2">
    <source>
        <dbReference type="Proteomes" id="UP001196248"/>
    </source>
</evidence>
<comment type="caution">
    <text evidence="1">The sequence shown here is derived from an EMBL/GenBank/DDBJ whole genome shotgun (WGS) entry which is preliminary data.</text>
</comment>
<protein>
    <submittedName>
        <fullName evidence="1">Uncharacterized protein</fullName>
    </submittedName>
</protein>
<dbReference type="RefSeq" id="WP_102168103.1">
    <property type="nucleotide sequence ID" value="NZ_JAHPJJ010000025.1"/>
</dbReference>
<organism evidence="1 2">
    <name type="scientific">Limosilactobacillus portuensis</name>
    <dbReference type="NCBI Taxonomy" id="2742601"/>
    <lineage>
        <taxon>Bacteria</taxon>
        <taxon>Bacillati</taxon>
        <taxon>Bacillota</taxon>
        <taxon>Bacilli</taxon>
        <taxon>Lactobacillales</taxon>
        <taxon>Lactobacillaceae</taxon>
        <taxon>Limosilactobacillus</taxon>
    </lineage>
</organism>